<dbReference type="EMBL" id="MCGO01000024">
    <property type="protein sequence ID" value="ORY43634.1"/>
    <property type="molecule type" value="Genomic_DNA"/>
</dbReference>
<protein>
    <submittedName>
        <fullName evidence="3">Uncharacterized protein</fullName>
    </submittedName>
</protein>
<evidence type="ECO:0000313" key="3">
    <source>
        <dbReference type="EMBL" id="ORY43634.1"/>
    </source>
</evidence>
<proteinExistence type="predicted"/>
<keyword evidence="2" id="KW-1133">Transmembrane helix</keyword>
<keyword evidence="2" id="KW-0472">Membrane</keyword>
<dbReference type="AlphaFoldDB" id="A0A1Y2C9V4"/>
<keyword evidence="2" id="KW-0812">Transmembrane</keyword>
<gene>
    <name evidence="3" type="ORF">BCR33DRAFT_717318</name>
</gene>
<accession>A0A1Y2C9V4</accession>
<feature type="region of interest" description="Disordered" evidence="1">
    <location>
        <begin position="1"/>
        <end position="21"/>
    </location>
</feature>
<name>A0A1Y2C9V4_9FUNG</name>
<reference evidence="3 4" key="1">
    <citation type="submission" date="2016-07" db="EMBL/GenBank/DDBJ databases">
        <title>Pervasive Adenine N6-methylation of Active Genes in Fungi.</title>
        <authorList>
            <consortium name="DOE Joint Genome Institute"/>
            <person name="Mondo S.J."/>
            <person name="Dannebaum R.O."/>
            <person name="Kuo R.C."/>
            <person name="Labutti K."/>
            <person name="Haridas S."/>
            <person name="Kuo A."/>
            <person name="Salamov A."/>
            <person name="Ahrendt S.R."/>
            <person name="Lipzen A."/>
            <person name="Sullivan W."/>
            <person name="Andreopoulos W.B."/>
            <person name="Clum A."/>
            <person name="Lindquist E."/>
            <person name="Daum C."/>
            <person name="Ramamoorthy G.K."/>
            <person name="Gryganskyi A."/>
            <person name="Culley D."/>
            <person name="Magnuson J.K."/>
            <person name="James T.Y."/>
            <person name="O'Malley M.A."/>
            <person name="Stajich J.E."/>
            <person name="Spatafora J.W."/>
            <person name="Visel A."/>
            <person name="Grigoriev I.V."/>
        </authorList>
    </citation>
    <scope>NUCLEOTIDE SEQUENCE [LARGE SCALE GENOMIC DNA]</scope>
    <source>
        <strain evidence="3 4">JEL800</strain>
    </source>
</reference>
<organism evidence="3 4">
    <name type="scientific">Rhizoclosmatium globosum</name>
    <dbReference type="NCBI Taxonomy" id="329046"/>
    <lineage>
        <taxon>Eukaryota</taxon>
        <taxon>Fungi</taxon>
        <taxon>Fungi incertae sedis</taxon>
        <taxon>Chytridiomycota</taxon>
        <taxon>Chytridiomycota incertae sedis</taxon>
        <taxon>Chytridiomycetes</taxon>
        <taxon>Chytridiales</taxon>
        <taxon>Chytriomycetaceae</taxon>
        <taxon>Rhizoclosmatium</taxon>
    </lineage>
</organism>
<feature type="transmembrane region" description="Helical" evidence="2">
    <location>
        <begin position="107"/>
        <end position="125"/>
    </location>
</feature>
<evidence type="ECO:0000256" key="1">
    <source>
        <dbReference type="SAM" id="MobiDB-lite"/>
    </source>
</evidence>
<dbReference type="OrthoDB" id="2166670at2759"/>
<keyword evidence="4" id="KW-1185">Reference proteome</keyword>
<evidence type="ECO:0000313" key="4">
    <source>
        <dbReference type="Proteomes" id="UP000193642"/>
    </source>
</evidence>
<evidence type="ECO:0000256" key="2">
    <source>
        <dbReference type="SAM" id="Phobius"/>
    </source>
</evidence>
<feature type="transmembrane region" description="Helical" evidence="2">
    <location>
        <begin position="131"/>
        <end position="153"/>
    </location>
</feature>
<dbReference type="Proteomes" id="UP000193642">
    <property type="component" value="Unassembled WGS sequence"/>
</dbReference>
<feature type="non-terminal residue" evidence="3">
    <location>
        <position position="1"/>
    </location>
</feature>
<sequence>QHQLAVAPKSPLSPLTNDSGSNIQPYVQPVCSNSSYSTPGKETGVGESTISASLPMNLHHSDGIFIHTECRKNWTRWYVGSELLTSRIQDLNTILKPYANRRNYGPVFRLMTLILLGSITLAMYVKFGSEMFFIARIILILGALKCVANLTFFQQDFEKDIISQLNTFNQEDQSIKLAWKLQPFGTEPFFNLVPVPFLGQIRVEYASKETECDEVLPKYEVELTVLGESVGVTSHDVESGLPFYNEIDQ</sequence>
<comment type="caution">
    <text evidence="3">The sequence shown here is derived from an EMBL/GenBank/DDBJ whole genome shotgun (WGS) entry which is preliminary data.</text>
</comment>